<keyword evidence="10" id="KW-0407">Ion channel</keyword>
<dbReference type="GO" id="GO:0005250">
    <property type="term" value="F:A-type (transient outward) potassium channel activity"/>
    <property type="evidence" value="ECO:0007669"/>
    <property type="project" value="TreeGrafter"/>
</dbReference>
<dbReference type="Ensembl" id="ENSHHUT00000082350.1">
    <property type="protein sequence ID" value="ENSHHUP00000079784.1"/>
    <property type="gene ID" value="ENSHHUG00000046495.1"/>
</dbReference>
<dbReference type="Pfam" id="PF00520">
    <property type="entry name" value="Ion_trans"/>
    <property type="match status" value="1"/>
</dbReference>
<keyword evidence="7 11" id="KW-1133">Transmembrane helix</keyword>
<evidence type="ECO:0000256" key="5">
    <source>
        <dbReference type="ARBA" id="ARBA00022826"/>
    </source>
</evidence>
<evidence type="ECO:0000259" key="13">
    <source>
        <dbReference type="Pfam" id="PF11879"/>
    </source>
</evidence>
<keyword evidence="3" id="KW-0633">Potassium transport</keyword>
<dbReference type="GO" id="GO:0043025">
    <property type="term" value="C:neuronal cell body"/>
    <property type="evidence" value="ECO:0007669"/>
    <property type="project" value="TreeGrafter"/>
</dbReference>
<comment type="subcellular location">
    <subcellularLocation>
        <location evidence="1">Membrane</location>
        <topology evidence="1">Multi-pass membrane protein</topology>
    </subcellularLocation>
</comment>
<sequence>MVPKTIVGKVFGSICSLSGVLVIALPVPVIVSNFSRIYHQSQRAEKRRAQKASKEAGQLLVGKPNIPFESHHHHLLHCLEKTTVRTPLP</sequence>
<accession>A0A4W5R5H6</accession>
<feature type="domain" description="Potassium channel voltage dependent Kv4 C-terminal" evidence="13">
    <location>
        <begin position="68"/>
        <end position="85"/>
    </location>
</feature>
<dbReference type="STRING" id="62062.ENSHHUP00000079784"/>
<name>A0A4W5R5H6_9TELE</name>
<dbReference type="InterPro" id="IPR028325">
    <property type="entry name" value="VG_K_chnl"/>
</dbReference>
<dbReference type="GO" id="GO:0045211">
    <property type="term" value="C:postsynaptic membrane"/>
    <property type="evidence" value="ECO:0007669"/>
    <property type="project" value="TreeGrafter"/>
</dbReference>
<evidence type="ECO:0000259" key="12">
    <source>
        <dbReference type="Pfam" id="PF00520"/>
    </source>
</evidence>
<dbReference type="AlphaFoldDB" id="A0A4W5R5H6"/>
<keyword evidence="6" id="KW-0630">Potassium</keyword>
<reference evidence="14" key="3">
    <citation type="submission" date="2025-09" db="UniProtKB">
        <authorList>
            <consortium name="Ensembl"/>
        </authorList>
    </citation>
    <scope>IDENTIFICATION</scope>
</reference>
<evidence type="ECO:0000256" key="10">
    <source>
        <dbReference type="ARBA" id="ARBA00023303"/>
    </source>
</evidence>
<keyword evidence="15" id="KW-1185">Reference proteome</keyword>
<evidence type="ECO:0000256" key="1">
    <source>
        <dbReference type="ARBA" id="ARBA00004141"/>
    </source>
</evidence>
<keyword evidence="5" id="KW-0631">Potassium channel</keyword>
<feature type="transmembrane region" description="Helical" evidence="11">
    <location>
        <begin position="6"/>
        <end position="31"/>
    </location>
</feature>
<dbReference type="Gene3D" id="1.10.287.70">
    <property type="match status" value="1"/>
</dbReference>
<dbReference type="GO" id="GO:0008076">
    <property type="term" value="C:voltage-gated potassium channel complex"/>
    <property type="evidence" value="ECO:0007669"/>
    <property type="project" value="InterPro"/>
</dbReference>
<dbReference type="GO" id="GO:0001508">
    <property type="term" value="P:action potential"/>
    <property type="evidence" value="ECO:0007669"/>
    <property type="project" value="TreeGrafter"/>
</dbReference>
<evidence type="ECO:0000256" key="6">
    <source>
        <dbReference type="ARBA" id="ARBA00022958"/>
    </source>
</evidence>
<evidence type="ECO:0000313" key="14">
    <source>
        <dbReference type="Ensembl" id="ENSHHUP00000079784.1"/>
    </source>
</evidence>
<dbReference type="Pfam" id="PF11879">
    <property type="entry name" value="DUF3399"/>
    <property type="match status" value="1"/>
</dbReference>
<reference evidence="15" key="1">
    <citation type="submission" date="2018-06" db="EMBL/GenBank/DDBJ databases">
        <title>Genome assembly of Danube salmon.</title>
        <authorList>
            <person name="Macqueen D.J."/>
            <person name="Gundappa M.K."/>
        </authorList>
    </citation>
    <scope>NUCLEOTIDE SEQUENCE [LARGE SCALE GENOMIC DNA]</scope>
</reference>
<evidence type="ECO:0000256" key="9">
    <source>
        <dbReference type="ARBA" id="ARBA00023136"/>
    </source>
</evidence>
<evidence type="ECO:0000256" key="7">
    <source>
        <dbReference type="ARBA" id="ARBA00022989"/>
    </source>
</evidence>
<reference evidence="14" key="2">
    <citation type="submission" date="2025-08" db="UniProtKB">
        <authorList>
            <consortium name="Ensembl"/>
        </authorList>
    </citation>
    <scope>IDENTIFICATION</scope>
</reference>
<evidence type="ECO:0000313" key="15">
    <source>
        <dbReference type="Proteomes" id="UP000314982"/>
    </source>
</evidence>
<dbReference type="GeneTree" id="ENSGT00940000155343"/>
<proteinExistence type="predicted"/>
<evidence type="ECO:0000256" key="3">
    <source>
        <dbReference type="ARBA" id="ARBA00022538"/>
    </source>
</evidence>
<dbReference type="PANTHER" id="PTHR11537">
    <property type="entry name" value="VOLTAGE-GATED POTASSIUM CHANNEL"/>
    <property type="match status" value="1"/>
</dbReference>
<evidence type="ECO:0000256" key="2">
    <source>
        <dbReference type="ARBA" id="ARBA00022448"/>
    </source>
</evidence>
<dbReference type="InterPro" id="IPR024587">
    <property type="entry name" value="K_chnl_volt-dep_Kv4_C"/>
</dbReference>
<evidence type="ECO:0000256" key="4">
    <source>
        <dbReference type="ARBA" id="ARBA00022692"/>
    </source>
</evidence>
<evidence type="ECO:0000256" key="11">
    <source>
        <dbReference type="SAM" id="Phobius"/>
    </source>
</evidence>
<dbReference type="SUPFAM" id="SSF81324">
    <property type="entry name" value="Voltage-gated potassium channels"/>
    <property type="match status" value="1"/>
</dbReference>
<feature type="domain" description="Ion transport" evidence="12">
    <location>
        <begin position="2"/>
        <end position="42"/>
    </location>
</feature>
<keyword evidence="9 11" id="KW-0472">Membrane</keyword>
<dbReference type="Proteomes" id="UP000314982">
    <property type="component" value="Unassembled WGS sequence"/>
</dbReference>
<protein>
    <submittedName>
        <fullName evidence="14">Uncharacterized protein</fullName>
    </submittedName>
</protein>
<keyword evidence="4 11" id="KW-0812">Transmembrane</keyword>
<dbReference type="PANTHER" id="PTHR11537:SF265">
    <property type="entry name" value="POTASSIUM VOLTAGE-GATED CHANNEL SUBFAMILY D MEMBER 2"/>
    <property type="match status" value="1"/>
</dbReference>
<evidence type="ECO:0000256" key="8">
    <source>
        <dbReference type="ARBA" id="ARBA00023065"/>
    </source>
</evidence>
<organism evidence="14 15">
    <name type="scientific">Hucho hucho</name>
    <name type="common">huchen</name>
    <dbReference type="NCBI Taxonomy" id="62062"/>
    <lineage>
        <taxon>Eukaryota</taxon>
        <taxon>Metazoa</taxon>
        <taxon>Chordata</taxon>
        <taxon>Craniata</taxon>
        <taxon>Vertebrata</taxon>
        <taxon>Euteleostomi</taxon>
        <taxon>Actinopterygii</taxon>
        <taxon>Neopterygii</taxon>
        <taxon>Teleostei</taxon>
        <taxon>Protacanthopterygii</taxon>
        <taxon>Salmoniformes</taxon>
        <taxon>Salmonidae</taxon>
        <taxon>Salmoninae</taxon>
        <taxon>Hucho</taxon>
    </lineage>
</organism>
<dbReference type="InterPro" id="IPR005821">
    <property type="entry name" value="Ion_trans_dom"/>
</dbReference>
<keyword evidence="8" id="KW-0406">Ion transport</keyword>
<keyword evidence="2" id="KW-0813">Transport</keyword>
<dbReference type="GO" id="GO:0043197">
    <property type="term" value="C:dendritic spine"/>
    <property type="evidence" value="ECO:0007669"/>
    <property type="project" value="TreeGrafter"/>
</dbReference>